<feature type="region of interest" description="Disordered" evidence="1">
    <location>
        <begin position="508"/>
        <end position="528"/>
    </location>
</feature>
<gene>
    <name evidence="3" type="ORF">WCD74_18210</name>
</gene>
<evidence type="ECO:0000313" key="3">
    <source>
        <dbReference type="EMBL" id="MEJ2869711.1"/>
    </source>
</evidence>
<dbReference type="Proteomes" id="UP001385809">
    <property type="component" value="Unassembled WGS sequence"/>
</dbReference>
<reference evidence="3 4" key="1">
    <citation type="submission" date="2024-03" db="EMBL/GenBank/DDBJ databases">
        <title>Actinomycetospora sp. OC33-EN08, a novel actinomycete isolated from wild orchid (Aerides multiflora).</title>
        <authorList>
            <person name="Suriyachadkun C."/>
        </authorList>
    </citation>
    <scope>NUCLEOTIDE SEQUENCE [LARGE SCALE GENOMIC DNA]</scope>
    <source>
        <strain evidence="3 4">OC33-EN08</strain>
    </source>
</reference>
<keyword evidence="2" id="KW-0472">Membrane</keyword>
<protein>
    <recommendedName>
        <fullName evidence="5">Dynamin family protein</fullName>
    </recommendedName>
</protein>
<keyword evidence="2" id="KW-0812">Transmembrane</keyword>
<organism evidence="3 4">
    <name type="scientific">Actinomycetospora aurantiaca</name>
    <dbReference type="NCBI Taxonomy" id="3129233"/>
    <lineage>
        <taxon>Bacteria</taxon>
        <taxon>Bacillati</taxon>
        <taxon>Actinomycetota</taxon>
        <taxon>Actinomycetes</taxon>
        <taxon>Pseudonocardiales</taxon>
        <taxon>Pseudonocardiaceae</taxon>
        <taxon>Actinomycetospora</taxon>
    </lineage>
</organism>
<proteinExistence type="predicted"/>
<keyword evidence="2" id="KW-1133">Transmembrane helix</keyword>
<dbReference type="EMBL" id="JBBEGN010000009">
    <property type="protein sequence ID" value="MEJ2869711.1"/>
    <property type="molecule type" value="Genomic_DNA"/>
</dbReference>
<comment type="caution">
    <text evidence="3">The sequence shown here is derived from an EMBL/GenBank/DDBJ whole genome shotgun (WGS) entry which is preliminary data.</text>
</comment>
<evidence type="ECO:0008006" key="5">
    <source>
        <dbReference type="Google" id="ProtNLM"/>
    </source>
</evidence>
<feature type="transmembrane region" description="Helical" evidence="2">
    <location>
        <begin position="396"/>
        <end position="417"/>
    </location>
</feature>
<evidence type="ECO:0000256" key="2">
    <source>
        <dbReference type="SAM" id="Phobius"/>
    </source>
</evidence>
<name>A0ABU8MR40_9PSEU</name>
<evidence type="ECO:0000313" key="4">
    <source>
        <dbReference type="Proteomes" id="UP001385809"/>
    </source>
</evidence>
<dbReference type="RefSeq" id="WP_337696289.1">
    <property type="nucleotide sequence ID" value="NZ_JBBEGN010000009.1"/>
</dbReference>
<accession>A0ABU8MR40</accession>
<evidence type="ECO:0000256" key="1">
    <source>
        <dbReference type="SAM" id="MobiDB-lite"/>
    </source>
</evidence>
<sequence length="528" mass="55275">MSDAAGLPDEVTAARRGLERVLAEHGHPTAGVAAGTGKPSVALVGAPGRGRRALAAALLDLPADGARDRARLAAPDPDVPWLAELDLLLPARAPDGAWLAGTASALVVVAGAGAPLDRDELEHLADAAGTVDTVTFALVGTEAHRGWRTVLDADRELVAEHVARLGRAAWFPVSPVLAAAARGTGTAGEELRRRAGIAPLQRHLHHLVARRRRMLDEANGLRRALTAVRALGPAHDPDDLRARRAALEAARAGLRREHHVRWRSGIAAARVAVLDDLGRRVRALAAHHRDRIERAGRSELDRLGADLARDLEQVADAVVAGLGDRLRALVVGTLADLLSPDDLAEVRIPVPTPRPELPDDGPRPTDRMLVVAGASSGLGLSRLALLPLLAVPVAPVVGAALVPVSVGLGLGAAGWLARVRRRAADRAHARAWLAEALGQARTDLERVLSEALIVAEREITLALDRALDERARRLDGELNALSPGTGSGVRAAAAVARAETALDRLAAARDDFPGTAPATAPRDLPSTT</sequence>
<keyword evidence="4" id="KW-1185">Reference proteome</keyword>